<gene>
    <name evidence="1" type="ORF">IAD50_09105</name>
</gene>
<accession>A0A9D1IBB5</accession>
<reference evidence="1" key="1">
    <citation type="submission" date="2020-10" db="EMBL/GenBank/DDBJ databases">
        <authorList>
            <person name="Gilroy R."/>
        </authorList>
    </citation>
    <scope>NUCLEOTIDE SEQUENCE</scope>
    <source>
        <strain evidence="1">CHK195-4489</strain>
    </source>
</reference>
<comment type="caution">
    <text evidence="1">The sequence shown here is derived from an EMBL/GenBank/DDBJ whole genome shotgun (WGS) entry which is preliminary data.</text>
</comment>
<dbReference type="EMBL" id="DVMM01000202">
    <property type="protein sequence ID" value="HIU30435.1"/>
    <property type="molecule type" value="Genomic_DNA"/>
</dbReference>
<name>A0A9D1IBB5_9CLOT</name>
<evidence type="ECO:0008006" key="3">
    <source>
        <dbReference type="Google" id="ProtNLM"/>
    </source>
</evidence>
<organism evidence="1 2">
    <name type="scientific">Candidatus Egerieisoma faecipullorum</name>
    <dbReference type="NCBI Taxonomy" id="2840963"/>
    <lineage>
        <taxon>Bacteria</taxon>
        <taxon>Bacillati</taxon>
        <taxon>Bacillota</taxon>
        <taxon>Clostridia</taxon>
        <taxon>Eubacteriales</taxon>
        <taxon>Clostridiaceae</taxon>
        <taxon>Clostridiaceae incertae sedis</taxon>
        <taxon>Candidatus Egerieisoma</taxon>
    </lineage>
</organism>
<dbReference type="Proteomes" id="UP000824089">
    <property type="component" value="Unassembled WGS sequence"/>
</dbReference>
<evidence type="ECO:0000313" key="1">
    <source>
        <dbReference type="EMBL" id="HIU30435.1"/>
    </source>
</evidence>
<proteinExistence type="predicted"/>
<dbReference type="AlphaFoldDB" id="A0A9D1IBB5"/>
<protein>
    <recommendedName>
        <fullName evidence="3">YolD-like protein</fullName>
    </recommendedName>
</protein>
<sequence>MRENDEHRYDDMLELPHHVSAKHPRMSRRDRAAQFSPFKALAGYEDAVREAARQTEEQIKLDDDALSILNAKLQILRLKIKSRPEIALTYFVPDRKKNGGDYVTVTGNVRQIDEIEKTLLLTDGSAIPIRDIIDLESEIFGDLERGDSDA</sequence>
<evidence type="ECO:0000313" key="2">
    <source>
        <dbReference type="Proteomes" id="UP000824089"/>
    </source>
</evidence>
<reference evidence="1" key="2">
    <citation type="journal article" date="2021" name="PeerJ">
        <title>Extensive microbial diversity within the chicken gut microbiome revealed by metagenomics and culture.</title>
        <authorList>
            <person name="Gilroy R."/>
            <person name="Ravi A."/>
            <person name="Getino M."/>
            <person name="Pursley I."/>
            <person name="Horton D.L."/>
            <person name="Alikhan N.F."/>
            <person name="Baker D."/>
            <person name="Gharbi K."/>
            <person name="Hall N."/>
            <person name="Watson M."/>
            <person name="Adriaenssens E.M."/>
            <person name="Foster-Nyarko E."/>
            <person name="Jarju S."/>
            <person name="Secka A."/>
            <person name="Antonio M."/>
            <person name="Oren A."/>
            <person name="Chaudhuri R.R."/>
            <person name="La Ragione R."/>
            <person name="Hildebrand F."/>
            <person name="Pallen M.J."/>
        </authorList>
    </citation>
    <scope>NUCLEOTIDE SEQUENCE</scope>
    <source>
        <strain evidence="1">CHK195-4489</strain>
    </source>
</reference>